<dbReference type="PANTHER" id="PTHR38011:SF11">
    <property type="entry name" value="2,5-DIAMINO-6-RIBOSYLAMINO-4(3H)-PYRIMIDINONE 5'-PHOSPHATE REDUCTASE"/>
    <property type="match status" value="1"/>
</dbReference>
<evidence type="ECO:0000259" key="1">
    <source>
        <dbReference type="Pfam" id="PF01872"/>
    </source>
</evidence>
<name>A0A426SJR6_9MICO</name>
<dbReference type="GO" id="GO:0009231">
    <property type="term" value="P:riboflavin biosynthetic process"/>
    <property type="evidence" value="ECO:0007669"/>
    <property type="project" value="InterPro"/>
</dbReference>
<dbReference type="AlphaFoldDB" id="A0A426SJR6"/>
<dbReference type="RefSeq" id="WP_126986809.1">
    <property type="nucleotide sequence ID" value="NZ_JALXWX010000053.1"/>
</dbReference>
<dbReference type="GO" id="GO:0008703">
    <property type="term" value="F:5-amino-6-(5-phosphoribosylamino)uracil reductase activity"/>
    <property type="evidence" value="ECO:0007669"/>
    <property type="project" value="InterPro"/>
</dbReference>
<organism evidence="2 3">
    <name type="scientific">Brachybacterium paraconglomeratum</name>
    <dbReference type="NCBI Taxonomy" id="173362"/>
    <lineage>
        <taxon>Bacteria</taxon>
        <taxon>Bacillati</taxon>
        <taxon>Actinomycetota</taxon>
        <taxon>Actinomycetes</taxon>
        <taxon>Micrococcales</taxon>
        <taxon>Dermabacteraceae</taxon>
        <taxon>Brachybacterium</taxon>
    </lineage>
</organism>
<dbReference type="InterPro" id="IPR002734">
    <property type="entry name" value="RibDG_C"/>
</dbReference>
<protein>
    <submittedName>
        <fullName evidence="2">Dihydrofolate reductase</fullName>
    </submittedName>
</protein>
<accession>A0A426SJR6</accession>
<dbReference type="Pfam" id="PF01872">
    <property type="entry name" value="RibD_C"/>
    <property type="match status" value="1"/>
</dbReference>
<dbReference type="GeneID" id="78121207"/>
<evidence type="ECO:0000313" key="3">
    <source>
        <dbReference type="Proteomes" id="UP000274327"/>
    </source>
</evidence>
<gene>
    <name evidence="2" type="ORF">DS079_09250</name>
</gene>
<keyword evidence="3" id="KW-1185">Reference proteome</keyword>
<dbReference type="PANTHER" id="PTHR38011">
    <property type="entry name" value="DIHYDROFOLATE REDUCTASE FAMILY PROTEIN (AFU_ORTHOLOGUE AFUA_8G06820)"/>
    <property type="match status" value="1"/>
</dbReference>
<feature type="domain" description="Bacterial bifunctional deaminase-reductase C-terminal" evidence="1">
    <location>
        <begin position="4"/>
        <end position="180"/>
    </location>
</feature>
<evidence type="ECO:0000313" key="2">
    <source>
        <dbReference type="EMBL" id="RRR18392.1"/>
    </source>
</evidence>
<dbReference type="InterPro" id="IPR024072">
    <property type="entry name" value="DHFR-like_dom_sf"/>
</dbReference>
<dbReference type="SUPFAM" id="SSF53597">
    <property type="entry name" value="Dihydrofolate reductase-like"/>
    <property type="match status" value="1"/>
</dbReference>
<sequence>MRELVYYVAVSLDGYIAGPDHQFDAFLIEGDHMEGINEEFAVTIPTDIAAHLGIDQSGGRFDTVLMGANTHAVGLPDMPSPYRHLQQIVFTHRPLEPAENLRVTDEDPVAVVRELKQQDGGDIWLCGGGRLATQLHGEIDRLLLKRQPFLFGDGIPLFAPGEYAPEQFEHVRTRTYETGVSFTEFARRR</sequence>
<dbReference type="Gene3D" id="3.40.430.10">
    <property type="entry name" value="Dihydrofolate Reductase, subunit A"/>
    <property type="match status" value="1"/>
</dbReference>
<dbReference type="EMBL" id="QOCI01000007">
    <property type="protein sequence ID" value="RRR18392.1"/>
    <property type="molecule type" value="Genomic_DNA"/>
</dbReference>
<dbReference type="Proteomes" id="UP000274327">
    <property type="component" value="Unassembled WGS sequence"/>
</dbReference>
<proteinExistence type="predicted"/>
<reference evidence="2 3" key="1">
    <citation type="submission" date="2018-07" db="EMBL/GenBank/DDBJ databases">
        <title>Brachybacteriurn paraconglorneratum KCTC 9916.</title>
        <authorList>
            <person name="Li Y."/>
        </authorList>
    </citation>
    <scope>NUCLEOTIDE SEQUENCE [LARGE SCALE GENOMIC DNA]</scope>
    <source>
        <strain evidence="2 3">KCTC 9916</strain>
    </source>
</reference>
<dbReference type="InterPro" id="IPR050765">
    <property type="entry name" value="Riboflavin_Biosynth_HTPR"/>
</dbReference>
<comment type="caution">
    <text evidence="2">The sequence shown here is derived from an EMBL/GenBank/DDBJ whole genome shotgun (WGS) entry which is preliminary data.</text>
</comment>